<name>A0A1T4SBH9_9GAMM</name>
<dbReference type="InterPro" id="IPR004358">
    <property type="entry name" value="Sig_transdc_His_kin-like_C"/>
</dbReference>
<dbReference type="OrthoDB" id="9764438at2"/>
<dbReference type="FunFam" id="3.30.565.10:FF:000049">
    <property type="entry name" value="Two-component sensor histidine kinase"/>
    <property type="match status" value="1"/>
</dbReference>
<dbReference type="CDD" id="cd00082">
    <property type="entry name" value="HisKA"/>
    <property type="match status" value="1"/>
</dbReference>
<evidence type="ECO:0000256" key="4">
    <source>
        <dbReference type="ARBA" id="ARBA00022679"/>
    </source>
</evidence>
<dbReference type="NCBIfam" id="NF041832">
    <property type="entry name" value="near_NosP_CTERM"/>
    <property type="match status" value="1"/>
</dbReference>
<evidence type="ECO:0000259" key="9">
    <source>
        <dbReference type="PROSITE" id="PS50110"/>
    </source>
</evidence>
<dbReference type="Pfam" id="PF00512">
    <property type="entry name" value="HisKA"/>
    <property type="match status" value="1"/>
</dbReference>
<evidence type="ECO:0000313" key="11">
    <source>
        <dbReference type="Proteomes" id="UP000191418"/>
    </source>
</evidence>
<evidence type="ECO:0000256" key="2">
    <source>
        <dbReference type="ARBA" id="ARBA00012438"/>
    </source>
</evidence>
<feature type="domain" description="Response regulatory" evidence="9">
    <location>
        <begin position="340"/>
        <end position="457"/>
    </location>
</feature>
<dbReference type="Gene3D" id="3.40.50.2300">
    <property type="match status" value="1"/>
</dbReference>
<dbReference type="Gene3D" id="1.10.287.130">
    <property type="match status" value="1"/>
</dbReference>
<dbReference type="SUPFAM" id="SSF47384">
    <property type="entry name" value="Homodimeric domain of signal transducing histidine kinase"/>
    <property type="match status" value="1"/>
</dbReference>
<keyword evidence="11" id="KW-1185">Reference proteome</keyword>
<dbReference type="SMART" id="SM00387">
    <property type="entry name" value="HATPase_c"/>
    <property type="match status" value="1"/>
</dbReference>
<dbReference type="PRINTS" id="PR00344">
    <property type="entry name" value="BCTRLSENSOR"/>
</dbReference>
<dbReference type="SMART" id="SM00388">
    <property type="entry name" value="HisKA"/>
    <property type="match status" value="1"/>
</dbReference>
<dbReference type="InterPro" id="IPR005467">
    <property type="entry name" value="His_kinase_dom"/>
</dbReference>
<evidence type="ECO:0000313" key="10">
    <source>
        <dbReference type="EMBL" id="OPX55002.1"/>
    </source>
</evidence>
<evidence type="ECO:0000256" key="7">
    <source>
        <dbReference type="SAM" id="Coils"/>
    </source>
</evidence>
<keyword evidence="4" id="KW-0808">Transferase</keyword>
<feature type="domain" description="Histidine kinase" evidence="8">
    <location>
        <begin position="104"/>
        <end position="317"/>
    </location>
</feature>
<dbReference type="AlphaFoldDB" id="A0A1T4SBH9"/>
<protein>
    <recommendedName>
        <fullName evidence="2">histidine kinase</fullName>
        <ecNumber evidence="2">2.7.13.3</ecNumber>
    </recommendedName>
</protein>
<organism evidence="10 11">
    <name type="scientific">Oceanospirillum multiglobuliferum</name>
    <dbReference type="NCBI Taxonomy" id="64969"/>
    <lineage>
        <taxon>Bacteria</taxon>
        <taxon>Pseudomonadati</taxon>
        <taxon>Pseudomonadota</taxon>
        <taxon>Gammaproteobacteria</taxon>
        <taxon>Oceanospirillales</taxon>
        <taxon>Oceanospirillaceae</taxon>
        <taxon>Oceanospirillum</taxon>
    </lineage>
</organism>
<dbReference type="SUPFAM" id="SSF52172">
    <property type="entry name" value="CheY-like"/>
    <property type="match status" value="1"/>
</dbReference>
<dbReference type="SUPFAM" id="SSF55874">
    <property type="entry name" value="ATPase domain of HSP90 chaperone/DNA topoisomerase II/histidine kinase"/>
    <property type="match status" value="1"/>
</dbReference>
<dbReference type="EC" id="2.7.13.3" evidence="2"/>
<sequence>MNKPSDQQEQLLASLIGLGQQSARKSYYSELTAKLEELEAERNRYKCLNEVLEQRVAERTQALTEVNAQLRQEIAERELMQAELKQAKELAEAATLSKDRYFAAASHDLLQPMNAARLLVSALREQPLPQHEGYLVEQIHLALENAEDLITDLLDISKLDQKAVTPDISEFHLGPLLNSMLAEFQPVAQSKNLKLTLIPNSLAVCSDSRLLLRIIRNLLSNAIRYTRTGRVLIGCRRQGGHIRIEVWDTGDGIPLNQQQNIFKEFQQLDRHRGKDRQGLGLGLAIVERLASMLQHPLTVRSEEGVGSMFSIKVPRASLAALPAAVSHYTISPVSSLHGQSVLVIDNEDSILMSMDQLLSGWGCEVLTASNSCDAIALCTDEDFMPDIILADFHLHDDLLGTDAIQAVREELGQPIPAVIITADRSSECRQLFDRLELPVLNKPVKPSKLRALLSHLVEGR</sequence>
<keyword evidence="5 10" id="KW-0418">Kinase</keyword>
<dbReference type="InterPro" id="IPR003594">
    <property type="entry name" value="HATPase_dom"/>
</dbReference>
<dbReference type="PANTHER" id="PTHR43047">
    <property type="entry name" value="TWO-COMPONENT HISTIDINE PROTEIN KINASE"/>
    <property type="match status" value="1"/>
</dbReference>
<dbReference type="GO" id="GO:0005886">
    <property type="term" value="C:plasma membrane"/>
    <property type="evidence" value="ECO:0007669"/>
    <property type="project" value="TreeGrafter"/>
</dbReference>
<dbReference type="InterPro" id="IPR003661">
    <property type="entry name" value="HisK_dim/P_dom"/>
</dbReference>
<evidence type="ECO:0000256" key="6">
    <source>
        <dbReference type="PROSITE-ProRule" id="PRU00169"/>
    </source>
</evidence>
<evidence type="ECO:0000256" key="1">
    <source>
        <dbReference type="ARBA" id="ARBA00000085"/>
    </source>
</evidence>
<comment type="caution">
    <text evidence="10">The sequence shown here is derived from an EMBL/GenBank/DDBJ whole genome shotgun (WGS) entry which is preliminary data.</text>
</comment>
<dbReference type="Gene3D" id="3.30.565.10">
    <property type="entry name" value="Histidine kinase-like ATPase, C-terminal domain"/>
    <property type="match status" value="1"/>
</dbReference>
<feature type="modified residue" description="4-aspartylphosphate" evidence="6">
    <location>
        <position position="391"/>
    </location>
</feature>
<evidence type="ECO:0000256" key="5">
    <source>
        <dbReference type="ARBA" id="ARBA00022777"/>
    </source>
</evidence>
<keyword evidence="7" id="KW-0175">Coiled coil</keyword>
<feature type="coiled-coil region" evidence="7">
    <location>
        <begin position="28"/>
        <end position="97"/>
    </location>
</feature>
<dbReference type="GO" id="GO:0000155">
    <property type="term" value="F:phosphorelay sensor kinase activity"/>
    <property type="evidence" value="ECO:0007669"/>
    <property type="project" value="InterPro"/>
</dbReference>
<dbReference type="InterPro" id="IPR036097">
    <property type="entry name" value="HisK_dim/P_sf"/>
</dbReference>
<dbReference type="Proteomes" id="UP000191418">
    <property type="component" value="Unassembled WGS sequence"/>
</dbReference>
<dbReference type="Pfam" id="PF02518">
    <property type="entry name" value="HATPase_c"/>
    <property type="match status" value="1"/>
</dbReference>
<accession>A0A1T4SBH9</accession>
<gene>
    <name evidence="10" type="ORF">BTE48_10905</name>
</gene>
<evidence type="ECO:0000256" key="3">
    <source>
        <dbReference type="ARBA" id="ARBA00022553"/>
    </source>
</evidence>
<keyword evidence="3 6" id="KW-0597">Phosphoprotein</keyword>
<comment type="catalytic activity">
    <reaction evidence="1">
        <text>ATP + protein L-histidine = ADP + protein N-phospho-L-histidine.</text>
        <dbReference type="EC" id="2.7.13.3"/>
    </reaction>
</comment>
<proteinExistence type="predicted"/>
<dbReference type="GO" id="GO:0009927">
    <property type="term" value="F:histidine phosphotransfer kinase activity"/>
    <property type="evidence" value="ECO:0007669"/>
    <property type="project" value="TreeGrafter"/>
</dbReference>
<dbReference type="SMART" id="SM00448">
    <property type="entry name" value="REC"/>
    <property type="match status" value="1"/>
</dbReference>
<dbReference type="PANTHER" id="PTHR43047:SF9">
    <property type="entry name" value="HISTIDINE KINASE"/>
    <property type="match status" value="1"/>
</dbReference>
<dbReference type="InterPro" id="IPR001789">
    <property type="entry name" value="Sig_transdc_resp-reg_receiver"/>
</dbReference>
<dbReference type="FunFam" id="1.10.287.130:FF:000081">
    <property type="entry name" value="Hybrid sensor histidine kinase/response regulator"/>
    <property type="match status" value="1"/>
</dbReference>
<dbReference type="Pfam" id="PF00072">
    <property type="entry name" value="Response_reg"/>
    <property type="match status" value="1"/>
</dbReference>
<dbReference type="EMBL" id="MTSM01000014">
    <property type="protein sequence ID" value="OPX55002.1"/>
    <property type="molecule type" value="Genomic_DNA"/>
</dbReference>
<dbReference type="PROSITE" id="PS50110">
    <property type="entry name" value="RESPONSE_REGULATORY"/>
    <property type="match status" value="1"/>
</dbReference>
<evidence type="ECO:0000259" key="8">
    <source>
        <dbReference type="PROSITE" id="PS50109"/>
    </source>
</evidence>
<dbReference type="STRING" id="64969.SAMN02745127_02886"/>
<dbReference type="InterPro" id="IPR036890">
    <property type="entry name" value="HATPase_C_sf"/>
</dbReference>
<dbReference type="RefSeq" id="WP_078746403.1">
    <property type="nucleotide sequence ID" value="NZ_FUXG01000027.1"/>
</dbReference>
<reference evidence="10 11" key="1">
    <citation type="submission" date="2017-01" db="EMBL/GenBank/DDBJ databases">
        <title>Genome Sequencing of a Marine Spirillum, Oceanospirillum multiglobuliferum ATCC 33336, from Japan.</title>
        <authorList>
            <person name="Carney J.G."/>
            <person name="Trachtenberg A.M."/>
            <person name="Rheaume B.A."/>
            <person name="Linnane J.D."/>
            <person name="Pitts N.L."/>
            <person name="Mykles D.L."/>
            <person name="Maclea K.S."/>
        </authorList>
    </citation>
    <scope>NUCLEOTIDE SEQUENCE [LARGE SCALE GENOMIC DNA]</scope>
    <source>
        <strain evidence="10 11">ATCC 33336</strain>
    </source>
</reference>
<dbReference type="InterPro" id="IPR011006">
    <property type="entry name" value="CheY-like_superfamily"/>
</dbReference>
<dbReference type="PROSITE" id="PS50109">
    <property type="entry name" value="HIS_KIN"/>
    <property type="match status" value="1"/>
</dbReference>